<feature type="compositionally biased region" description="Pro residues" evidence="1">
    <location>
        <begin position="21"/>
        <end position="31"/>
    </location>
</feature>
<dbReference type="InterPro" id="IPR007434">
    <property type="entry name" value="FemAB-like"/>
</dbReference>
<evidence type="ECO:0000313" key="3">
    <source>
        <dbReference type="RefSeq" id="XP_030511363.1"/>
    </source>
</evidence>
<dbReference type="GeneID" id="115725858"/>
<dbReference type="RefSeq" id="XP_030511363.1">
    <property type="nucleotide sequence ID" value="XM_030655503.2"/>
</dbReference>
<evidence type="ECO:0000256" key="1">
    <source>
        <dbReference type="SAM" id="MobiDB-lite"/>
    </source>
</evidence>
<gene>
    <name evidence="3" type="primary">LOC115725858</name>
</gene>
<accession>A0A8B8MN28</accession>
<protein>
    <submittedName>
        <fullName evidence="3">Uncharacterized protein LOC115725858</fullName>
    </submittedName>
</protein>
<dbReference type="KEGG" id="rarg:115725858"/>
<name>A0A8B8MN28_9MYRT</name>
<dbReference type="PANTHER" id="PTHR47017:SF1">
    <property type="entry name" value="ACYL-COA"/>
    <property type="match status" value="1"/>
</dbReference>
<feature type="region of interest" description="Disordered" evidence="1">
    <location>
        <begin position="14"/>
        <end position="38"/>
    </location>
</feature>
<dbReference type="OrthoDB" id="1946at2759"/>
<proteinExistence type="predicted"/>
<dbReference type="Gene3D" id="3.40.630.30">
    <property type="match status" value="1"/>
</dbReference>
<evidence type="ECO:0000313" key="2">
    <source>
        <dbReference type="Proteomes" id="UP000827889"/>
    </source>
</evidence>
<reference evidence="3" key="1">
    <citation type="submission" date="2025-08" db="UniProtKB">
        <authorList>
            <consortium name="RefSeq"/>
        </authorList>
    </citation>
    <scope>IDENTIFICATION</scope>
    <source>
        <tissue evidence="3">Leaf</tissue>
    </source>
</reference>
<dbReference type="Proteomes" id="UP000827889">
    <property type="component" value="Chromosome 5"/>
</dbReference>
<dbReference type="AlphaFoldDB" id="A0A8B8MN28"/>
<dbReference type="InterPro" id="IPR016181">
    <property type="entry name" value="Acyl_CoA_acyltransferase"/>
</dbReference>
<organism evidence="2 3">
    <name type="scientific">Rhodamnia argentea</name>
    <dbReference type="NCBI Taxonomy" id="178133"/>
    <lineage>
        <taxon>Eukaryota</taxon>
        <taxon>Viridiplantae</taxon>
        <taxon>Streptophyta</taxon>
        <taxon>Embryophyta</taxon>
        <taxon>Tracheophyta</taxon>
        <taxon>Spermatophyta</taxon>
        <taxon>Magnoliopsida</taxon>
        <taxon>eudicotyledons</taxon>
        <taxon>Gunneridae</taxon>
        <taxon>Pentapetalae</taxon>
        <taxon>rosids</taxon>
        <taxon>malvids</taxon>
        <taxon>Myrtales</taxon>
        <taxon>Myrtaceae</taxon>
        <taxon>Myrtoideae</taxon>
        <taxon>Myrteae</taxon>
        <taxon>Australasian group</taxon>
        <taxon>Rhodamnia</taxon>
    </lineage>
</organism>
<dbReference type="PANTHER" id="PTHR47017">
    <property type="entry name" value="ACYL-COA"/>
    <property type="match status" value="1"/>
</dbReference>
<sequence length="481" mass="54432">MAVAATASLCNRNRSPFLGRFPPPPPPPPPLAGKTQSGLCGGRSFRAAEVRALFWRSNKSLEPRETVDLSLGDYTLTTSGAEDVSTTESRPKQISLSVVSSISEISSSDWDACALDATGPEKYNPFLSHGFLSSLEESNSAVKETGWMPRHIVTKDESGTVIGVVPLYLKSHSYGEFVFDHSWADAYYGYGSRYYPKYQCCVPFTPVTGPRILLRDSLYKDQVFGIVVDTLKNLVAKSQVSSIHITFSSENEWHNLKEKGFLQRLGMQYHWRNRNYTCFDDFLMDLKQNKRKNIRQERKKISAQNLTMKRLRGNEIKAKHWDSFYTFYRNTTDNKWGSPYMTREFFHNLGSKMGDQVLLVVAEEGDELVAGALNLIGGDTVYGRLWGCHPKAYYPSLHFEACYYQAIEAAIELNLKTVEAGAQGEHKIQRGYMPVPTYSCHYLLDEDFSKAIEEFVAREATQVKLVMKLIQDSGPFKEDIQ</sequence>
<dbReference type="SUPFAM" id="SSF55729">
    <property type="entry name" value="Acyl-CoA N-acyltransferases (Nat)"/>
    <property type="match status" value="1"/>
</dbReference>
<keyword evidence="2" id="KW-1185">Reference proteome</keyword>
<dbReference type="Pfam" id="PF04339">
    <property type="entry name" value="FemAB_like"/>
    <property type="match status" value="1"/>
</dbReference>